<keyword evidence="2" id="KW-0489">Methyltransferase</keyword>
<keyword evidence="2" id="KW-0808">Transferase</keyword>
<sequence length="219" mass="24907">MQHHLWQLTWDGELCMCPKKNGANRVLDIGTGTGIWAMDYAEEHPEAKVIGVDLTPIQSGYNMNLATSVPSNCVFEIDDVEKEWTWSAPFDFVFLRHMNSSFASWEKVIAQAYSRFKDLLVNAGFEEVVEVKRIWPMNGWTKNEKLRELGSWSQACSLKGCEASALALFTNVLGWTREEVLVFCSGVRRDLNNTGIHAYWNIYSTFGKKPLKANTSQDE</sequence>
<reference evidence="2" key="2">
    <citation type="submission" date="2020-11" db="EMBL/GenBank/DDBJ databases">
        <title>Whole genome sequencing of Colletotrichum sp.</title>
        <authorList>
            <person name="Li H."/>
        </authorList>
    </citation>
    <scope>NUCLEOTIDE SEQUENCE</scope>
    <source>
        <strain evidence="2">CkLH20</strain>
    </source>
</reference>
<dbReference type="InterPro" id="IPR029063">
    <property type="entry name" value="SAM-dependent_MTases_sf"/>
</dbReference>
<dbReference type="PANTHER" id="PTHR43591">
    <property type="entry name" value="METHYLTRANSFERASE"/>
    <property type="match status" value="1"/>
</dbReference>
<comment type="caution">
    <text evidence="2">The sequence shown here is derived from an EMBL/GenBank/DDBJ whole genome shotgun (WGS) entry which is preliminary data.</text>
</comment>
<keyword evidence="3" id="KW-1185">Reference proteome</keyword>
<dbReference type="CDD" id="cd02440">
    <property type="entry name" value="AdoMet_MTases"/>
    <property type="match status" value="1"/>
</dbReference>
<comment type="similarity">
    <text evidence="1">Belongs to the methyltransferase superfamily. LaeA methyltransferase family.</text>
</comment>
<dbReference type="RefSeq" id="XP_038747826.1">
    <property type="nucleotide sequence ID" value="XM_038887122.1"/>
</dbReference>
<dbReference type="GO" id="GO:0008168">
    <property type="term" value="F:methyltransferase activity"/>
    <property type="evidence" value="ECO:0007669"/>
    <property type="project" value="UniProtKB-KW"/>
</dbReference>
<dbReference type="Proteomes" id="UP000781932">
    <property type="component" value="Unassembled WGS sequence"/>
</dbReference>
<dbReference type="Gene3D" id="3.40.50.150">
    <property type="entry name" value="Vaccinia Virus protein VP39"/>
    <property type="match status" value="1"/>
</dbReference>
<organism evidence="2 3">
    <name type="scientific">Colletotrichum karsti</name>
    <dbReference type="NCBI Taxonomy" id="1095194"/>
    <lineage>
        <taxon>Eukaryota</taxon>
        <taxon>Fungi</taxon>
        <taxon>Dikarya</taxon>
        <taxon>Ascomycota</taxon>
        <taxon>Pezizomycotina</taxon>
        <taxon>Sordariomycetes</taxon>
        <taxon>Hypocreomycetidae</taxon>
        <taxon>Glomerellales</taxon>
        <taxon>Glomerellaceae</taxon>
        <taxon>Colletotrichum</taxon>
        <taxon>Colletotrichum boninense species complex</taxon>
    </lineage>
</organism>
<evidence type="ECO:0000313" key="3">
    <source>
        <dbReference type="Proteomes" id="UP000781932"/>
    </source>
</evidence>
<dbReference type="Pfam" id="PF13489">
    <property type="entry name" value="Methyltransf_23"/>
    <property type="match status" value="1"/>
</dbReference>
<dbReference type="GO" id="GO:0032259">
    <property type="term" value="P:methylation"/>
    <property type="evidence" value="ECO:0007669"/>
    <property type="project" value="UniProtKB-KW"/>
</dbReference>
<evidence type="ECO:0000256" key="1">
    <source>
        <dbReference type="ARBA" id="ARBA00038158"/>
    </source>
</evidence>
<dbReference type="AlphaFoldDB" id="A0A9P6IGH1"/>
<reference evidence="2" key="1">
    <citation type="submission" date="2020-03" db="EMBL/GenBank/DDBJ databases">
        <authorList>
            <person name="He L."/>
        </authorList>
    </citation>
    <scope>NUCLEOTIDE SEQUENCE</scope>
    <source>
        <strain evidence="2">CkLH20</strain>
    </source>
</reference>
<dbReference type="OrthoDB" id="2013972at2759"/>
<dbReference type="SUPFAM" id="SSF53335">
    <property type="entry name" value="S-adenosyl-L-methionine-dependent methyltransferases"/>
    <property type="match status" value="1"/>
</dbReference>
<protein>
    <submittedName>
        <fullName evidence="2">Methyltransferase domain-containing protein</fullName>
    </submittedName>
</protein>
<evidence type="ECO:0000313" key="2">
    <source>
        <dbReference type="EMBL" id="KAF9878365.1"/>
    </source>
</evidence>
<dbReference type="PANTHER" id="PTHR43591:SF31">
    <property type="entry name" value="LAEA-LIKE, PUTATIVE (AFU_ORTHOLOGUE AFUA_8G01930)-RELATED"/>
    <property type="match status" value="1"/>
</dbReference>
<gene>
    <name evidence="2" type="ORF">CkaCkLH20_04403</name>
</gene>
<dbReference type="GeneID" id="62160196"/>
<dbReference type="EMBL" id="JAATWM020000011">
    <property type="protein sequence ID" value="KAF9878365.1"/>
    <property type="molecule type" value="Genomic_DNA"/>
</dbReference>
<name>A0A9P6IGH1_9PEZI</name>
<accession>A0A9P6IGH1</accession>
<proteinExistence type="inferred from homology"/>